<comment type="caution">
    <text evidence="1">The sequence shown here is derived from an EMBL/GenBank/DDBJ whole genome shotgun (WGS) entry which is preliminary data.</text>
</comment>
<organism evidence="1 2">
    <name type="scientific">Araneus ventricosus</name>
    <name type="common">Orbweaver spider</name>
    <name type="synonym">Epeira ventricosa</name>
    <dbReference type="NCBI Taxonomy" id="182803"/>
    <lineage>
        <taxon>Eukaryota</taxon>
        <taxon>Metazoa</taxon>
        <taxon>Ecdysozoa</taxon>
        <taxon>Arthropoda</taxon>
        <taxon>Chelicerata</taxon>
        <taxon>Arachnida</taxon>
        <taxon>Araneae</taxon>
        <taxon>Araneomorphae</taxon>
        <taxon>Entelegynae</taxon>
        <taxon>Araneoidea</taxon>
        <taxon>Araneidae</taxon>
        <taxon>Araneus</taxon>
    </lineage>
</organism>
<accession>A0A4Y2IKJ8</accession>
<evidence type="ECO:0000313" key="2">
    <source>
        <dbReference type="Proteomes" id="UP000499080"/>
    </source>
</evidence>
<feature type="non-terminal residue" evidence="1">
    <location>
        <position position="77"/>
    </location>
</feature>
<evidence type="ECO:0000313" key="1">
    <source>
        <dbReference type="EMBL" id="GBM78134.1"/>
    </source>
</evidence>
<reference evidence="1 2" key="1">
    <citation type="journal article" date="2019" name="Sci. Rep.">
        <title>Orb-weaving spider Araneus ventricosus genome elucidates the spidroin gene catalogue.</title>
        <authorList>
            <person name="Kono N."/>
            <person name="Nakamura H."/>
            <person name="Ohtoshi R."/>
            <person name="Moran D.A.P."/>
            <person name="Shinohara A."/>
            <person name="Yoshida Y."/>
            <person name="Fujiwara M."/>
            <person name="Mori M."/>
            <person name="Tomita M."/>
            <person name="Arakawa K."/>
        </authorList>
    </citation>
    <scope>NUCLEOTIDE SEQUENCE [LARGE SCALE GENOMIC DNA]</scope>
</reference>
<name>A0A4Y2IKJ8_ARAVE</name>
<proteinExistence type="predicted"/>
<dbReference type="EMBL" id="BGPR01002734">
    <property type="protein sequence ID" value="GBM78134.1"/>
    <property type="molecule type" value="Genomic_DNA"/>
</dbReference>
<gene>
    <name evidence="1" type="ORF">AVEN_149197_1</name>
</gene>
<sequence>MKICKCPDTFGHIVYDRTNVSVQTHGNVEWNSKLSDSADIQKADPTPPLQRLNKLQTCLPKQTYKVVFKTFFLSVFK</sequence>
<dbReference type="AlphaFoldDB" id="A0A4Y2IKJ8"/>
<protein>
    <submittedName>
        <fullName evidence="1">Uncharacterized protein</fullName>
    </submittedName>
</protein>
<dbReference type="Proteomes" id="UP000499080">
    <property type="component" value="Unassembled WGS sequence"/>
</dbReference>
<keyword evidence="2" id="KW-1185">Reference proteome</keyword>